<organism evidence="1 2">
    <name type="scientific">Treponema pallidum subsp. pertenue (strain Gauthier)</name>
    <dbReference type="NCBI Taxonomy" id="491080"/>
    <lineage>
        <taxon>Bacteria</taxon>
        <taxon>Pseudomonadati</taxon>
        <taxon>Spirochaetota</taxon>
        <taxon>Spirochaetia</taxon>
        <taxon>Spirochaetales</taxon>
        <taxon>Treponemataceae</taxon>
        <taxon>Treponema</taxon>
    </lineage>
</organism>
<reference evidence="2" key="1">
    <citation type="journal article" date="2012" name="PLoS Negl. Trop. Dis.">
        <title>Whole genome sequences of three Treponema pallidum ssp. pertenue strains: yaws and syphilis treponemes differ in less than 0.2% of the genome sequence.</title>
        <authorList>
            <person name="Cejkova D."/>
            <person name="Zobanikova M."/>
            <person name="Chen L."/>
            <person name="Pospisilova P."/>
            <person name="Strouhal M."/>
            <person name="Qin X."/>
            <person name="Mikalova L."/>
            <person name="Norris S.J."/>
            <person name="Muzny D.M."/>
            <person name="Gibbs R.A."/>
            <person name="Fulton L.L."/>
            <person name="Sodergren E."/>
            <person name="Weinstock G.M."/>
            <person name="Smajs D."/>
        </authorList>
    </citation>
    <scope>NUCLEOTIDE SEQUENCE [LARGE SCALE GENOMIC DNA]</scope>
    <source>
        <strain evidence="2">Gauthier</strain>
    </source>
</reference>
<dbReference type="EMBL" id="CP002376">
    <property type="protein sequence ID" value="AEZ59318.1"/>
    <property type="molecule type" value="Genomic_DNA"/>
</dbReference>
<dbReference type="AlphaFoldDB" id="A0AAU8Q2K9"/>
<sequence length="108" mass="12403">MCEGMQRVLEGDTPYFVKGIQRPVSTLSDRDRALLNRRGNAYLNEGKLQEAARVFITTGYHDGLTRIGDVYMRKADVLTALRFYYFARNEQKMRPIVSALSVLIRCLI</sequence>
<evidence type="ECO:0000313" key="1">
    <source>
        <dbReference type="EMBL" id="AEZ59318.1"/>
    </source>
</evidence>
<name>A0AAU8Q2K9_TREPG</name>
<dbReference type="Proteomes" id="UP000008192">
    <property type="component" value="Chromosome"/>
</dbReference>
<proteinExistence type="predicted"/>
<gene>
    <name evidence="1" type="ordered locus">TPEGAU_0066</name>
</gene>
<accession>A0AAU8Q2K9</accession>
<protein>
    <submittedName>
        <fullName evidence="1">Uncharacterized protein</fullName>
    </submittedName>
</protein>
<evidence type="ECO:0000313" key="2">
    <source>
        <dbReference type="Proteomes" id="UP000008192"/>
    </source>
</evidence>
<dbReference type="KEGG" id="tpg:TPEGAU_0066"/>